<proteinExistence type="predicted"/>
<keyword evidence="2" id="KW-1133">Transmembrane helix</keyword>
<name>A0A1A8WB65_PLAOA</name>
<gene>
    <name evidence="4" type="ORF">POVCU2_0053240</name>
</gene>
<evidence type="ECO:0000259" key="3">
    <source>
        <dbReference type="Pfam" id="PF12879"/>
    </source>
</evidence>
<evidence type="ECO:0000313" key="5">
    <source>
        <dbReference type="Proteomes" id="UP000078560"/>
    </source>
</evidence>
<dbReference type="Pfam" id="PF12879">
    <property type="entry name" value="SICA_C"/>
    <property type="match status" value="1"/>
</dbReference>
<dbReference type="InterPro" id="IPR024288">
    <property type="entry name" value="SICA_C"/>
</dbReference>
<evidence type="ECO:0000256" key="2">
    <source>
        <dbReference type="SAM" id="Phobius"/>
    </source>
</evidence>
<dbReference type="AlphaFoldDB" id="A0A1A8WB65"/>
<dbReference type="Proteomes" id="UP000078560">
    <property type="component" value="Unassembled WGS sequence"/>
</dbReference>
<dbReference type="EMBL" id="FLQU01000693">
    <property type="protein sequence ID" value="SBS89229.1"/>
    <property type="molecule type" value="Genomic_DNA"/>
</dbReference>
<protein>
    <submittedName>
        <fullName evidence="4">STP1 protein</fullName>
    </submittedName>
</protein>
<evidence type="ECO:0000313" key="4">
    <source>
        <dbReference type="EMBL" id="SBS89229.1"/>
    </source>
</evidence>
<feature type="domain" description="Schizont-infected cell agglutination C-terminal" evidence="3">
    <location>
        <begin position="541"/>
        <end position="615"/>
    </location>
</feature>
<feature type="compositionally biased region" description="Basic and acidic residues" evidence="1">
    <location>
        <begin position="206"/>
        <end position="216"/>
    </location>
</feature>
<keyword evidence="2" id="KW-0812">Transmembrane</keyword>
<keyword evidence="2" id="KW-0472">Membrane</keyword>
<feature type="transmembrane region" description="Helical" evidence="2">
    <location>
        <begin position="477"/>
        <end position="507"/>
    </location>
</feature>
<accession>A0A1A8WB65</accession>
<evidence type="ECO:0000256" key="1">
    <source>
        <dbReference type="SAM" id="MobiDB-lite"/>
    </source>
</evidence>
<organism evidence="4 5">
    <name type="scientific">Plasmodium ovale curtisi</name>
    <dbReference type="NCBI Taxonomy" id="864141"/>
    <lineage>
        <taxon>Eukaryota</taxon>
        <taxon>Sar</taxon>
        <taxon>Alveolata</taxon>
        <taxon>Apicomplexa</taxon>
        <taxon>Aconoidasida</taxon>
        <taxon>Haemosporida</taxon>
        <taxon>Plasmodiidae</taxon>
        <taxon>Plasmodium</taxon>
        <taxon>Plasmodium (Plasmodium)</taxon>
    </lineage>
</organism>
<sequence length="834" mass="97282">MQSRKYNCDKIKDASKKQTNDIFIRYKTPILDGAIKIINEFKKDKEDGVHYKNLCAELNKYAKVQRKCVREEVTGMGKNFVTREWNIIQSALGVTFQSQKVNRLCYLDNDKEINHKKYILDLHELFRNFCIEKKVRSQSTSDMDFQKCSEYISWIDEKKKEIKGHDPDYKYIGEYQTYFHIHRNCNYPWLLQNSPDIICRRRTKTKAAEKDDKGKPLGDTSQTSSPILPDSSADPKKNIPLEPSNPSKGDVVPTSGKSGESDHEKTSAKSTPSDHSQSVNNGAQANNPIMTLNGTPVADPPHVSQPNENNEYIKLKSLFYSIQNNVLGQKVPHDVNDEFKKKLTSFRNKFISDIQREPITSITTKAYKYIPQKLFHYKTFLQSLRSQGFQSYLSKQQLVPRLPSSQSYPPTILDSQPFPKAIQPIISYVPTTKPMKKLPLFRLLLPITKNPPDNNNIIKVEIEPAAPDPSYFRSPSMIYTLIFLTLFTIITLFYLLSKYTSFGLYFGKKKKKKTRIKRQLQLKKLPEEVPHSNTIDNYSINDTPHENKIPSDKDIYSQIKVQKGAINKNISLRGKKNGHKTIIDIHMELLNECKNDAWELNKNDFLEICLEEFIREKNKICANLENTALLRKNESIENPKEVTTLLWDKWAETYIPIWGNFKRGNAFKLLQYQWKEEEKAYLEKIQAENNILNEKNNIPLVEVKKDIWRKWIKKQATLIQQYKKEQWFKSLVEQIEDVSAEYKKVEVKDDILIINREDLENKKNNEELYKLGKHIFLIKVFTQIFMMVLEECIKEGIPEKTELVLDNFIGKLSKEENTTTELENIYEENMNHVK</sequence>
<reference evidence="5" key="1">
    <citation type="submission" date="2016-05" db="EMBL/GenBank/DDBJ databases">
        <authorList>
            <person name="Naeem Raeece"/>
        </authorList>
    </citation>
    <scope>NUCLEOTIDE SEQUENCE [LARGE SCALE GENOMIC DNA]</scope>
</reference>
<feature type="compositionally biased region" description="Polar residues" evidence="1">
    <location>
        <begin position="268"/>
        <end position="289"/>
    </location>
</feature>
<feature type="region of interest" description="Disordered" evidence="1">
    <location>
        <begin position="203"/>
        <end position="289"/>
    </location>
</feature>